<gene>
    <name evidence="1" type="ORF">LTS18_006612</name>
</gene>
<comment type="caution">
    <text evidence="1">The sequence shown here is derived from an EMBL/GenBank/DDBJ whole genome shotgun (WGS) entry which is preliminary data.</text>
</comment>
<organism evidence="1 2">
    <name type="scientific">Coniosporium uncinatum</name>
    <dbReference type="NCBI Taxonomy" id="93489"/>
    <lineage>
        <taxon>Eukaryota</taxon>
        <taxon>Fungi</taxon>
        <taxon>Dikarya</taxon>
        <taxon>Ascomycota</taxon>
        <taxon>Pezizomycotina</taxon>
        <taxon>Dothideomycetes</taxon>
        <taxon>Dothideomycetes incertae sedis</taxon>
        <taxon>Coniosporium</taxon>
    </lineage>
</organism>
<keyword evidence="2" id="KW-1185">Reference proteome</keyword>
<evidence type="ECO:0000313" key="1">
    <source>
        <dbReference type="EMBL" id="KAK3078790.1"/>
    </source>
</evidence>
<feature type="non-terminal residue" evidence="1">
    <location>
        <position position="64"/>
    </location>
</feature>
<reference evidence="1" key="1">
    <citation type="submission" date="2024-09" db="EMBL/GenBank/DDBJ databases">
        <title>Black Yeasts Isolated from many extreme environments.</title>
        <authorList>
            <person name="Coleine C."/>
            <person name="Stajich J.E."/>
            <person name="Selbmann L."/>
        </authorList>
    </citation>
    <scope>NUCLEOTIDE SEQUENCE</scope>
    <source>
        <strain evidence="1">CCFEE 5737</strain>
    </source>
</reference>
<sequence length="64" mass="6962">MVNPFSITEMDSTVPLIDYLFTRLRQFDIEAVHGVPGASNPNTLGRLKEAGLTWVGDVSELNAG</sequence>
<evidence type="ECO:0000313" key="2">
    <source>
        <dbReference type="Proteomes" id="UP001186974"/>
    </source>
</evidence>
<dbReference type="EMBL" id="JAWDJW010001610">
    <property type="protein sequence ID" value="KAK3078790.1"/>
    <property type="molecule type" value="Genomic_DNA"/>
</dbReference>
<name>A0ACC3DQJ5_9PEZI</name>
<proteinExistence type="predicted"/>
<accession>A0ACC3DQJ5</accession>
<dbReference type="Proteomes" id="UP001186974">
    <property type="component" value="Unassembled WGS sequence"/>
</dbReference>
<protein>
    <submittedName>
        <fullName evidence="1">Uncharacterized protein</fullName>
    </submittedName>
</protein>